<evidence type="ECO:0000256" key="2">
    <source>
        <dbReference type="SAM" id="Phobius"/>
    </source>
</evidence>
<protein>
    <recommendedName>
        <fullName evidence="5">MARVEL domain-containing protein</fullName>
    </recommendedName>
</protein>
<feature type="transmembrane region" description="Helical" evidence="2">
    <location>
        <begin position="26"/>
        <end position="48"/>
    </location>
</feature>
<feature type="compositionally biased region" description="Low complexity" evidence="1">
    <location>
        <begin position="281"/>
        <end position="305"/>
    </location>
</feature>
<feature type="compositionally biased region" description="Polar residues" evidence="1">
    <location>
        <begin position="306"/>
        <end position="342"/>
    </location>
</feature>
<gene>
    <name evidence="3" type="ORF">L201_006253</name>
</gene>
<feature type="compositionally biased region" description="Basic and acidic residues" evidence="1">
    <location>
        <begin position="258"/>
        <end position="271"/>
    </location>
</feature>
<feature type="compositionally biased region" description="Polar residues" evidence="1">
    <location>
        <begin position="242"/>
        <end position="257"/>
    </location>
</feature>
<feature type="transmembrane region" description="Helical" evidence="2">
    <location>
        <begin position="54"/>
        <end position="76"/>
    </location>
</feature>
<dbReference type="Proteomes" id="UP001355207">
    <property type="component" value="Chromosome 8"/>
</dbReference>
<feature type="transmembrane region" description="Helical" evidence="2">
    <location>
        <begin position="153"/>
        <end position="171"/>
    </location>
</feature>
<dbReference type="RefSeq" id="XP_066078072.1">
    <property type="nucleotide sequence ID" value="XM_066221975.1"/>
</dbReference>
<keyword evidence="2" id="KW-0472">Membrane</keyword>
<accession>A0AAX4K3G9</accession>
<dbReference type="GeneID" id="91096922"/>
<feature type="compositionally biased region" description="Basic and acidic residues" evidence="1">
    <location>
        <begin position="379"/>
        <end position="446"/>
    </location>
</feature>
<evidence type="ECO:0008006" key="5">
    <source>
        <dbReference type="Google" id="ProtNLM"/>
    </source>
</evidence>
<feature type="region of interest" description="Disordered" evidence="1">
    <location>
        <begin position="209"/>
        <end position="446"/>
    </location>
</feature>
<feature type="compositionally biased region" description="Low complexity" evidence="1">
    <location>
        <begin position="343"/>
        <end position="353"/>
    </location>
</feature>
<evidence type="ECO:0000256" key="1">
    <source>
        <dbReference type="SAM" id="MobiDB-lite"/>
    </source>
</evidence>
<feature type="transmembrane region" description="Helical" evidence="2">
    <location>
        <begin position="88"/>
        <end position="112"/>
    </location>
</feature>
<dbReference type="EMBL" id="CP144105">
    <property type="protein sequence ID" value="WWC91310.1"/>
    <property type="molecule type" value="Genomic_DNA"/>
</dbReference>
<sequence length="446" mass="50080">MNNQRSNDQHDVDERVLKPKTTKSTVVRYIALGLHFVLDMGLFLTAFFVTPSDIMISILAFACFGMLVYVPATIILTAKRKITKWDRAWGEIVYLSYQAVLMLANAITAGIVGGPSYCSERLYNSGKVNSNSKFSYEPISSIQALCNGFSSEIALSTIHFVALLVWIYWIYRVTTRNLSLSKSGLGYYSSGSKNLWNVSVGELMRRNAKKSTYSNDKNGSRRLNGDNDDEEENGITPFIIPPQNQSQINNLERINNSTEHRQTSLEPERDAGAYIPPPPYQNSYSNDNDNFSSSPTTSNGNNNSPVEITSVSPNANSMPISLNQPIHPSNGYSNSQLQHFGGNSSNSTRNNNRYLPEIDLGADNLTSSSPLLSDDNDEEQRRRNDSLRRLVNEKQAEEQRRSAARRMLDEKQASRNQQEEQNRPDLRRVLDEKQDSKDVVRRALGG</sequence>
<dbReference type="AlphaFoldDB" id="A0AAX4K3G9"/>
<keyword evidence="4" id="KW-1185">Reference proteome</keyword>
<proteinExistence type="predicted"/>
<keyword evidence="2" id="KW-0812">Transmembrane</keyword>
<name>A0AAX4K3G9_9TREE</name>
<reference evidence="3 4" key="1">
    <citation type="submission" date="2024-01" db="EMBL/GenBank/DDBJ databases">
        <title>Comparative genomics of Cryptococcus and Kwoniella reveals pathogenesis evolution and contrasting modes of karyotype evolution via chromosome fusion or intercentromeric recombination.</title>
        <authorList>
            <person name="Coelho M.A."/>
            <person name="David-Palma M."/>
            <person name="Shea T."/>
            <person name="Bowers K."/>
            <person name="McGinley-Smith S."/>
            <person name="Mohammad A.W."/>
            <person name="Gnirke A."/>
            <person name="Yurkov A.M."/>
            <person name="Nowrousian M."/>
            <person name="Sun S."/>
            <person name="Cuomo C.A."/>
            <person name="Heitman J."/>
        </authorList>
    </citation>
    <scope>NUCLEOTIDE SEQUENCE [LARGE SCALE GENOMIC DNA]</scope>
    <source>
        <strain evidence="3 4">CBS 6074</strain>
    </source>
</reference>
<keyword evidence="2" id="KW-1133">Transmembrane helix</keyword>
<evidence type="ECO:0000313" key="3">
    <source>
        <dbReference type="EMBL" id="WWC91310.1"/>
    </source>
</evidence>
<organism evidence="3 4">
    <name type="scientific">Kwoniella dendrophila CBS 6074</name>
    <dbReference type="NCBI Taxonomy" id="1295534"/>
    <lineage>
        <taxon>Eukaryota</taxon>
        <taxon>Fungi</taxon>
        <taxon>Dikarya</taxon>
        <taxon>Basidiomycota</taxon>
        <taxon>Agaricomycotina</taxon>
        <taxon>Tremellomycetes</taxon>
        <taxon>Tremellales</taxon>
        <taxon>Cryptococcaceae</taxon>
        <taxon>Kwoniella</taxon>
    </lineage>
</organism>
<evidence type="ECO:0000313" key="4">
    <source>
        <dbReference type="Proteomes" id="UP001355207"/>
    </source>
</evidence>